<reference evidence="1 2" key="1">
    <citation type="submission" date="2023-03" db="EMBL/GenBank/DDBJ databases">
        <authorList>
            <person name="Kaur S."/>
            <person name="Espinosa-Saiz D."/>
            <person name="Velazquez E."/>
            <person name="Menendez E."/>
            <person name="diCenzo G.C."/>
        </authorList>
    </citation>
    <scope>NUCLEOTIDE SEQUENCE [LARGE SCALE GENOMIC DNA]</scope>
    <source>
        <strain evidence="1 2">LMG 24692</strain>
    </source>
</reference>
<keyword evidence="2" id="KW-1185">Reference proteome</keyword>
<evidence type="ECO:0000313" key="2">
    <source>
        <dbReference type="Proteomes" id="UP001229355"/>
    </source>
</evidence>
<organism evidence="1 2">
    <name type="scientific">Sinorhizobium garamanticum</name>
    <dbReference type="NCBI Taxonomy" id="680247"/>
    <lineage>
        <taxon>Bacteria</taxon>
        <taxon>Pseudomonadati</taxon>
        <taxon>Pseudomonadota</taxon>
        <taxon>Alphaproteobacteria</taxon>
        <taxon>Hyphomicrobiales</taxon>
        <taxon>Rhizobiaceae</taxon>
        <taxon>Sinorhizobium/Ensifer group</taxon>
        <taxon>Sinorhizobium</taxon>
    </lineage>
</organism>
<gene>
    <name evidence="1" type="ORF">PZN02_002580</name>
</gene>
<proteinExistence type="predicted"/>
<accession>A0ABY8DB85</accession>
<protein>
    <submittedName>
        <fullName evidence="1">Uncharacterized protein</fullName>
    </submittedName>
</protein>
<dbReference type="EMBL" id="CP120373">
    <property type="protein sequence ID" value="WEX86306.1"/>
    <property type="molecule type" value="Genomic_DNA"/>
</dbReference>
<dbReference type="Proteomes" id="UP001229355">
    <property type="component" value="Chromosome 1"/>
</dbReference>
<name>A0ABY8DB85_9HYPH</name>
<sequence>MKNLIQLLVGSIFCAWRHQKHLTIWFIFWVRAYPRHVKVNLGRLLNIP</sequence>
<dbReference type="RefSeq" id="WP_280658377.1">
    <property type="nucleotide sequence ID" value="NZ_CP120373.1"/>
</dbReference>
<evidence type="ECO:0000313" key="1">
    <source>
        <dbReference type="EMBL" id="WEX86306.1"/>
    </source>
</evidence>